<dbReference type="Pfam" id="PF00873">
    <property type="entry name" value="ACR_tran"/>
    <property type="match status" value="1"/>
</dbReference>
<comment type="subcellular location">
    <subcellularLocation>
        <location evidence="1">Cell inner membrane</location>
        <topology evidence="1">Multi-pass membrane protein</topology>
    </subcellularLocation>
</comment>
<dbReference type="EMBL" id="SMSJ01000003">
    <property type="protein sequence ID" value="TDH64004.1"/>
    <property type="molecule type" value="Genomic_DNA"/>
</dbReference>
<dbReference type="Gene3D" id="3.30.70.1440">
    <property type="entry name" value="Multidrug efflux transporter AcrB pore domain"/>
    <property type="match status" value="1"/>
</dbReference>
<dbReference type="SUPFAM" id="SSF82714">
    <property type="entry name" value="Multidrug efflux transporter AcrB TolC docking domain, DN and DC subdomains"/>
    <property type="match status" value="2"/>
</dbReference>
<protein>
    <submittedName>
        <fullName evidence="9">Acriflavine resistance protein B</fullName>
    </submittedName>
</protein>
<feature type="transmembrane region" description="Helical" evidence="8">
    <location>
        <begin position="381"/>
        <end position="405"/>
    </location>
</feature>
<dbReference type="GO" id="GO:0042910">
    <property type="term" value="F:xenobiotic transmembrane transporter activity"/>
    <property type="evidence" value="ECO:0007669"/>
    <property type="project" value="TreeGrafter"/>
</dbReference>
<comment type="caution">
    <text evidence="9">The sequence shown here is derived from an EMBL/GenBank/DDBJ whole genome shotgun (WGS) entry which is preliminary data.</text>
</comment>
<dbReference type="FunFam" id="1.20.1640.10:FF:000001">
    <property type="entry name" value="Efflux pump membrane transporter"/>
    <property type="match status" value="1"/>
</dbReference>
<dbReference type="OrthoDB" id="9806532at2"/>
<dbReference type="AlphaFoldDB" id="A0A4R5QKL6"/>
<proteinExistence type="predicted"/>
<organism evidence="9 10">
    <name type="scientific">Dankookia rubra</name>
    <dbReference type="NCBI Taxonomy" id="1442381"/>
    <lineage>
        <taxon>Bacteria</taxon>
        <taxon>Pseudomonadati</taxon>
        <taxon>Pseudomonadota</taxon>
        <taxon>Alphaproteobacteria</taxon>
        <taxon>Acetobacterales</taxon>
        <taxon>Roseomonadaceae</taxon>
        <taxon>Dankookia</taxon>
    </lineage>
</organism>
<keyword evidence="2" id="KW-0813">Transport</keyword>
<gene>
    <name evidence="9" type="ORF">E2C06_04060</name>
</gene>
<evidence type="ECO:0000256" key="8">
    <source>
        <dbReference type="SAM" id="Phobius"/>
    </source>
</evidence>
<dbReference type="PRINTS" id="PR00702">
    <property type="entry name" value="ACRIFLAVINRP"/>
</dbReference>
<dbReference type="InterPro" id="IPR001036">
    <property type="entry name" value="Acrflvin-R"/>
</dbReference>
<evidence type="ECO:0000256" key="6">
    <source>
        <dbReference type="ARBA" id="ARBA00022989"/>
    </source>
</evidence>
<dbReference type="SUPFAM" id="SSF82866">
    <property type="entry name" value="Multidrug efflux transporter AcrB transmembrane domain"/>
    <property type="match status" value="2"/>
</dbReference>
<feature type="transmembrane region" description="Helical" evidence="8">
    <location>
        <begin position="452"/>
        <end position="472"/>
    </location>
</feature>
<keyword evidence="7 8" id="KW-0472">Membrane</keyword>
<keyword evidence="4" id="KW-0997">Cell inner membrane</keyword>
<dbReference type="Gene3D" id="3.30.2090.10">
    <property type="entry name" value="Multidrug efflux transporter AcrB TolC docking domain, DN and DC subdomains"/>
    <property type="match status" value="2"/>
</dbReference>
<dbReference type="PANTHER" id="PTHR32063:SF78">
    <property type="entry name" value="ACRB_ACRD_ACRF FAMILY PROTEIN"/>
    <property type="match status" value="1"/>
</dbReference>
<keyword evidence="5 8" id="KW-0812">Transmembrane</keyword>
<keyword evidence="6 8" id="KW-1133">Transmembrane helix</keyword>
<reference evidence="9 10" key="1">
    <citation type="journal article" date="2016" name="J. Microbiol.">
        <title>Dankookia rubra gen. nov., sp. nov., an alphaproteobacterium isolated from sediment of a shallow stream.</title>
        <authorList>
            <person name="Kim W.H."/>
            <person name="Kim D.H."/>
            <person name="Kang K."/>
            <person name="Ahn T.Y."/>
        </authorList>
    </citation>
    <scope>NUCLEOTIDE SEQUENCE [LARGE SCALE GENOMIC DNA]</scope>
    <source>
        <strain evidence="9 10">JCM30602</strain>
    </source>
</reference>
<feature type="transmembrane region" description="Helical" evidence="8">
    <location>
        <begin position="355"/>
        <end position="374"/>
    </location>
</feature>
<evidence type="ECO:0000256" key="1">
    <source>
        <dbReference type="ARBA" id="ARBA00004429"/>
    </source>
</evidence>
<sequence>MSPAADGGAGRPVPPPSPQRFGGVSAPFIARPIATTLLAIAVLLSGLFGYLRLPVSALPEVDFPTIEVTTTLPGASPETVALLVTASLERQLAQIAGLTDIVSTSGPGTSRITLQFNLGRSIDDAAQDVQAAINAARGTLPGNLPYPPTYAKVNPADPPIITFALTSDTLPIFRLSDAADTLLAQRLSQVTGVGRVLVQGTMRPAVRVQADPVRLAAYGLSLEDVRTAIAAANVNTPKGSVDGPRQASSVMANDQLKDPADFARLIIAWRNGGPVRLADIGAAVQDLENTLNGAWYNGGPAVLIDVQRQPGANIVSTVEDVRAQLPLLQKALPQGATLSIVSDRTATIRASVHDVQFTLVLAVALVVAVIFVFLRSGRATLIPGIALPLSIIGTFGVMALCGFSLDNLSLMALTIATGFVVDDAIVMIENIVRLIEEGKRPLEAAYEGAAQIGFTVVSLTVSLVAVFIPLLFMQGVVGRLFQEFALVLTISVVVSMVVSLTLTPMMCGYLLKPAAVQRPGRLSRMTEHVLDGMRDAYGRSLRWALRHEALMLLLATLTVAGTVAMYMVMPKGFLPSQDTGLIVATMEGPEDASFSRMAALQRGVAEAMRADPDVLSVTSVIGASIVNPAQNTGRLTAVLRPRDDRALDAARIIARMQPGLDALPGVTVHLSPVQDIQIGARPGSTAFQYTLMDPDPVELGHWAPILERRLMALPILRDVSSDRRDGGLRVTVDVDRDKAGRLGVTMQAIDDILYDAFGQRQISTIYTQNNQYRVVLEASPELRDDPSMIGLLRVPATAGQAATAQGTPVQSPAGTPQVPLSEFATIGRGPGPLTVTKQSQFPAVTLGFDLAPGASLGEAVTAIRAAEVEIGLPDTIAGSFAGDAAEFQRSLRGEPWLILAAIIVIYIVLGVLYESVIHPITILSTLPSAGIGALLALRAFGLDLSVVGLIGIVLLMGIVKKNAIMMIDFALEAQRDHGRTAREAIEEACLLRFRPIMMTTLAALLGALPLVLESGTGSELRLPLGVSVVGGLLLSQVITLYTTPVIYLAMESLRDRAQRLVQRRVPVPAE</sequence>
<dbReference type="GO" id="GO:0005886">
    <property type="term" value="C:plasma membrane"/>
    <property type="evidence" value="ECO:0007669"/>
    <property type="project" value="UniProtKB-SubCell"/>
</dbReference>
<feature type="transmembrane region" description="Helical" evidence="8">
    <location>
        <begin position="1024"/>
        <end position="1049"/>
    </location>
</feature>
<dbReference type="Gene3D" id="3.30.70.1320">
    <property type="entry name" value="Multidrug efflux transporter AcrB pore domain like"/>
    <property type="match status" value="1"/>
</dbReference>
<dbReference type="Proteomes" id="UP000295096">
    <property type="component" value="Unassembled WGS sequence"/>
</dbReference>
<dbReference type="InterPro" id="IPR027463">
    <property type="entry name" value="AcrB_DN_DC_subdom"/>
</dbReference>
<dbReference type="Gene3D" id="1.20.1640.10">
    <property type="entry name" value="Multidrug efflux transporter AcrB transmembrane domain"/>
    <property type="match status" value="2"/>
</dbReference>
<evidence type="ECO:0000256" key="4">
    <source>
        <dbReference type="ARBA" id="ARBA00022519"/>
    </source>
</evidence>
<accession>A0A4R5QKL6</accession>
<feature type="transmembrane region" description="Helical" evidence="8">
    <location>
        <begin position="484"/>
        <end position="511"/>
    </location>
</feature>
<evidence type="ECO:0000256" key="7">
    <source>
        <dbReference type="ARBA" id="ARBA00023136"/>
    </source>
</evidence>
<evidence type="ECO:0000256" key="5">
    <source>
        <dbReference type="ARBA" id="ARBA00022692"/>
    </source>
</evidence>
<feature type="transmembrane region" description="Helical" evidence="8">
    <location>
        <begin position="946"/>
        <end position="971"/>
    </location>
</feature>
<feature type="transmembrane region" description="Helical" evidence="8">
    <location>
        <begin position="896"/>
        <end position="913"/>
    </location>
</feature>
<keyword evidence="3" id="KW-1003">Cell membrane</keyword>
<evidence type="ECO:0000313" key="9">
    <source>
        <dbReference type="EMBL" id="TDH64004.1"/>
    </source>
</evidence>
<dbReference type="SUPFAM" id="SSF82693">
    <property type="entry name" value="Multidrug efflux transporter AcrB pore domain, PN1, PN2, PC1 and PC2 subdomains"/>
    <property type="match status" value="3"/>
</dbReference>
<keyword evidence="10" id="KW-1185">Reference proteome</keyword>
<evidence type="ECO:0000256" key="3">
    <source>
        <dbReference type="ARBA" id="ARBA00022475"/>
    </source>
</evidence>
<feature type="transmembrane region" description="Helical" evidence="8">
    <location>
        <begin position="549"/>
        <end position="569"/>
    </location>
</feature>
<dbReference type="Gene3D" id="3.30.70.1430">
    <property type="entry name" value="Multidrug efflux transporter AcrB pore domain"/>
    <property type="match status" value="2"/>
</dbReference>
<dbReference type="PANTHER" id="PTHR32063">
    <property type="match status" value="1"/>
</dbReference>
<name>A0A4R5QKL6_9PROT</name>
<evidence type="ECO:0000313" key="10">
    <source>
        <dbReference type="Proteomes" id="UP000295096"/>
    </source>
</evidence>
<feature type="transmembrane region" description="Helical" evidence="8">
    <location>
        <begin position="991"/>
        <end position="1012"/>
    </location>
</feature>
<evidence type="ECO:0000256" key="2">
    <source>
        <dbReference type="ARBA" id="ARBA00022448"/>
    </source>
</evidence>